<dbReference type="PROSITE" id="PS51257">
    <property type="entry name" value="PROKAR_LIPOPROTEIN"/>
    <property type="match status" value="1"/>
</dbReference>
<evidence type="ECO:0000313" key="1">
    <source>
        <dbReference type="EMBL" id="SVD72288.1"/>
    </source>
</evidence>
<gene>
    <name evidence="1" type="ORF">METZ01_LOCUS425142</name>
</gene>
<accession>A0A382XPR7</accession>
<reference evidence="1" key="1">
    <citation type="submission" date="2018-05" db="EMBL/GenBank/DDBJ databases">
        <authorList>
            <person name="Lanie J.A."/>
            <person name="Ng W.-L."/>
            <person name="Kazmierczak K.M."/>
            <person name="Andrzejewski T.M."/>
            <person name="Davidsen T.M."/>
            <person name="Wayne K.J."/>
            <person name="Tettelin H."/>
            <person name="Glass J.I."/>
            <person name="Rusch D."/>
            <person name="Podicherti R."/>
            <person name="Tsui H.-C.T."/>
            <person name="Winkler M.E."/>
        </authorList>
    </citation>
    <scope>NUCLEOTIDE SEQUENCE</scope>
</reference>
<proteinExistence type="predicted"/>
<name>A0A382XPR7_9ZZZZ</name>
<dbReference type="PROSITE" id="PS51318">
    <property type="entry name" value="TAT"/>
    <property type="match status" value="1"/>
</dbReference>
<dbReference type="AlphaFoldDB" id="A0A382XPR7"/>
<dbReference type="EMBL" id="UINC01168973">
    <property type="protein sequence ID" value="SVD72288.1"/>
    <property type="molecule type" value="Genomic_DNA"/>
</dbReference>
<protein>
    <submittedName>
        <fullName evidence="1">Uncharacterized protein</fullName>
    </submittedName>
</protein>
<sequence>MKKGLSRRNLFKYMGAGGAATVAAACDQKPEKLIPMLVPPTNFEYSPHTAYQY</sequence>
<organism evidence="1">
    <name type="scientific">marine metagenome</name>
    <dbReference type="NCBI Taxonomy" id="408172"/>
    <lineage>
        <taxon>unclassified sequences</taxon>
        <taxon>metagenomes</taxon>
        <taxon>ecological metagenomes</taxon>
    </lineage>
</organism>
<dbReference type="InterPro" id="IPR006311">
    <property type="entry name" value="TAT_signal"/>
</dbReference>
<feature type="non-terminal residue" evidence="1">
    <location>
        <position position="53"/>
    </location>
</feature>